<dbReference type="AlphaFoldDB" id="A0AAE1GH61"/>
<comment type="caution">
    <text evidence="1">The sequence shown here is derived from an EMBL/GenBank/DDBJ whole genome shotgun (WGS) entry which is preliminary data.</text>
</comment>
<evidence type="ECO:0000313" key="2">
    <source>
        <dbReference type="Proteomes" id="UP001286313"/>
    </source>
</evidence>
<gene>
    <name evidence="1" type="ORF">Pcinc_003747</name>
</gene>
<dbReference type="EMBL" id="JAWQEG010000261">
    <property type="protein sequence ID" value="KAK3892377.1"/>
    <property type="molecule type" value="Genomic_DNA"/>
</dbReference>
<keyword evidence="2" id="KW-1185">Reference proteome</keyword>
<name>A0AAE1GH61_PETCI</name>
<proteinExistence type="predicted"/>
<protein>
    <submittedName>
        <fullName evidence="1">Uncharacterized protein</fullName>
    </submittedName>
</protein>
<evidence type="ECO:0000313" key="1">
    <source>
        <dbReference type="EMBL" id="KAK3892377.1"/>
    </source>
</evidence>
<accession>A0AAE1GH61</accession>
<dbReference type="Proteomes" id="UP001286313">
    <property type="component" value="Unassembled WGS sequence"/>
</dbReference>
<sequence>MMKMQAGSGMMEMQAGSRMMEMQAGSGMMEMQAGSGMMEMQAGSTIVSRYVIRKWKRGDNSQLSCYCCVFPCTLPLLTRHLEQPLSSYSLLLIWVRD</sequence>
<organism evidence="1 2">
    <name type="scientific">Petrolisthes cinctipes</name>
    <name type="common">Flat porcelain crab</name>
    <dbReference type="NCBI Taxonomy" id="88211"/>
    <lineage>
        <taxon>Eukaryota</taxon>
        <taxon>Metazoa</taxon>
        <taxon>Ecdysozoa</taxon>
        <taxon>Arthropoda</taxon>
        <taxon>Crustacea</taxon>
        <taxon>Multicrustacea</taxon>
        <taxon>Malacostraca</taxon>
        <taxon>Eumalacostraca</taxon>
        <taxon>Eucarida</taxon>
        <taxon>Decapoda</taxon>
        <taxon>Pleocyemata</taxon>
        <taxon>Anomura</taxon>
        <taxon>Galatheoidea</taxon>
        <taxon>Porcellanidae</taxon>
        <taxon>Petrolisthes</taxon>
    </lineage>
</organism>
<reference evidence="1" key="1">
    <citation type="submission" date="2023-10" db="EMBL/GenBank/DDBJ databases">
        <title>Genome assemblies of two species of porcelain crab, Petrolisthes cinctipes and Petrolisthes manimaculis (Anomura: Porcellanidae).</title>
        <authorList>
            <person name="Angst P."/>
        </authorList>
    </citation>
    <scope>NUCLEOTIDE SEQUENCE</scope>
    <source>
        <strain evidence="1">PB745_01</strain>
        <tissue evidence="1">Gill</tissue>
    </source>
</reference>